<proteinExistence type="predicted"/>
<dbReference type="KEGG" id="srh:BAY15_3212"/>
<evidence type="ECO:0000313" key="2">
    <source>
        <dbReference type="Proteomes" id="UP001226084"/>
    </source>
</evidence>
<protein>
    <submittedName>
        <fullName evidence="1">Uncharacterized protein</fullName>
    </submittedName>
</protein>
<dbReference type="EMBL" id="JAUTAS010000001">
    <property type="protein sequence ID" value="MDQ1107371.1"/>
    <property type="molecule type" value="Genomic_DNA"/>
</dbReference>
<gene>
    <name evidence="1" type="ORF">QE424_000530</name>
</gene>
<comment type="caution">
    <text evidence="1">The sequence shown here is derived from an EMBL/GenBank/DDBJ whole genome shotgun (WGS) entry which is preliminary data.</text>
</comment>
<evidence type="ECO:0000313" key="1">
    <source>
        <dbReference type="EMBL" id="MDQ1107371.1"/>
    </source>
</evidence>
<accession>A0AAP5EC57</accession>
<dbReference type="RefSeq" id="WP_068854055.1">
    <property type="nucleotide sequence ID" value="NZ_CP016294.1"/>
</dbReference>
<sequence>MSSVPRSIPAVINVEAEVNYWREKHVADELKSASFGHYIPWIKFACDSLITHPKASDEEREEAFQHQYAAQIMAKLSVDDARKFVEDVWEHVYLMSQHDQNARPRLSASA</sequence>
<dbReference type="AlphaFoldDB" id="A0AAP5EC57"/>
<reference evidence="1" key="1">
    <citation type="submission" date="2023-07" db="EMBL/GenBank/DDBJ databases">
        <title>Functional and genomic diversity of the sorghum phyllosphere microbiome.</title>
        <authorList>
            <person name="Shade A."/>
        </authorList>
    </citation>
    <scope>NUCLEOTIDE SEQUENCE</scope>
    <source>
        <strain evidence="1">SORGH_AS_0457</strain>
    </source>
</reference>
<dbReference type="Proteomes" id="UP001226084">
    <property type="component" value="Unassembled WGS sequence"/>
</dbReference>
<name>A0AAP5EC57_9GAMM</name>
<organism evidence="1 2">
    <name type="scientific">Stenotrophomonas rhizophila</name>
    <dbReference type="NCBI Taxonomy" id="216778"/>
    <lineage>
        <taxon>Bacteria</taxon>
        <taxon>Pseudomonadati</taxon>
        <taxon>Pseudomonadota</taxon>
        <taxon>Gammaproteobacteria</taxon>
        <taxon>Lysobacterales</taxon>
        <taxon>Lysobacteraceae</taxon>
        <taxon>Stenotrophomonas</taxon>
    </lineage>
</organism>